<reference evidence="2 3" key="1">
    <citation type="submission" date="2016-07" db="EMBL/GenBank/DDBJ databases">
        <title>Pervasive Adenine N6-methylation of Active Genes in Fungi.</title>
        <authorList>
            <consortium name="DOE Joint Genome Institute"/>
            <person name="Mondo S.J."/>
            <person name="Dannebaum R.O."/>
            <person name="Kuo R.C."/>
            <person name="Labutti K."/>
            <person name="Haridas S."/>
            <person name="Kuo A."/>
            <person name="Salamov A."/>
            <person name="Ahrendt S.R."/>
            <person name="Lipzen A."/>
            <person name="Sullivan W."/>
            <person name="Andreopoulos W.B."/>
            <person name="Clum A."/>
            <person name="Lindquist E."/>
            <person name="Daum C."/>
            <person name="Ramamoorthy G.K."/>
            <person name="Gryganskyi A."/>
            <person name="Culley D."/>
            <person name="Magnuson J.K."/>
            <person name="James T.Y."/>
            <person name="O'Malley M.A."/>
            <person name="Stajich J.E."/>
            <person name="Spatafora J.W."/>
            <person name="Visel A."/>
            <person name="Grigoriev I.V."/>
        </authorList>
    </citation>
    <scope>NUCLEOTIDE SEQUENCE [LARGE SCALE GENOMIC DNA]</scope>
    <source>
        <strain evidence="2 3">62-1032</strain>
    </source>
</reference>
<feature type="region of interest" description="Disordered" evidence="1">
    <location>
        <begin position="39"/>
        <end position="60"/>
    </location>
</feature>
<accession>A0A1Y2D897</accession>
<dbReference type="Proteomes" id="UP000193467">
    <property type="component" value="Unassembled WGS sequence"/>
</dbReference>
<feature type="non-terminal residue" evidence="2">
    <location>
        <position position="311"/>
    </location>
</feature>
<organism evidence="2 3">
    <name type="scientific">Leucosporidium creatinivorum</name>
    <dbReference type="NCBI Taxonomy" id="106004"/>
    <lineage>
        <taxon>Eukaryota</taxon>
        <taxon>Fungi</taxon>
        <taxon>Dikarya</taxon>
        <taxon>Basidiomycota</taxon>
        <taxon>Pucciniomycotina</taxon>
        <taxon>Microbotryomycetes</taxon>
        <taxon>Leucosporidiales</taxon>
        <taxon>Leucosporidium</taxon>
    </lineage>
</organism>
<feature type="region of interest" description="Disordered" evidence="1">
    <location>
        <begin position="1"/>
        <end position="24"/>
    </location>
</feature>
<dbReference type="OrthoDB" id="2528451at2759"/>
<feature type="compositionally biased region" description="Low complexity" evidence="1">
    <location>
        <begin position="1"/>
        <end position="13"/>
    </location>
</feature>
<comment type="caution">
    <text evidence="2">The sequence shown here is derived from an EMBL/GenBank/DDBJ whole genome shotgun (WGS) entry which is preliminary data.</text>
</comment>
<sequence>MSRSRSASVSGASPFAPPPTSNDLSASADILSALSLEGRDVKASSRAGTPSPLVWRSSSSQTTATIVQQAQETVVLTLKEAVEPRVLDVRPPCRVRRAGAPRFHSSPGSTASSSAQGRSDGLQVNKGDGSNGRSLRAATLSPLSISGGGGKAEPEARGAQHPFDEPRFAGGLMAAGYLEMFDISRKKIKTRFSHGLGKENFKDHLTTFLDTKDLKSRGEYMIRFVGQQDVHSPFVHIYTTTLLLDTSTVKTIPPTLGASDTLTTWTHLRTINNASHWSAKKPKFWPLRVVLEGPSSTDIVPSADEPPSPIP</sequence>
<dbReference type="AlphaFoldDB" id="A0A1Y2D897"/>
<name>A0A1Y2D897_9BASI</name>
<feature type="compositionally biased region" description="Low complexity" evidence="1">
    <location>
        <begin position="105"/>
        <end position="114"/>
    </location>
</feature>
<evidence type="ECO:0000256" key="1">
    <source>
        <dbReference type="SAM" id="MobiDB-lite"/>
    </source>
</evidence>
<feature type="compositionally biased region" description="Basic and acidic residues" evidence="1">
    <location>
        <begin position="152"/>
        <end position="164"/>
    </location>
</feature>
<dbReference type="EMBL" id="MCGR01000091">
    <property type="protein sequence ID" value="ORY55346.1"/>
    <property type="molecule type" value="Genomic_DNA"/>
</dbReference>
<dbReference type="InParanoid" id="A0A1Y2D897"/>
<feature type="region of interest" description="Disordered" evidence="1">
    <location>
        <begin position="97"/>
        <end position="164"/>
    </location>
</feature>
<evidence type="ECO:0000313" key="3">
    <source>
        <dbReference type="Proteomes" id="UP000193467"/>
    </source>
</evidence>
<protein>
    <submittedName>
        <fullName evidence="2">Uncharacterized protein</fullName>
    </submittedName>
</protein>
<evidence type="ECO:0000313" key="2">
    <source>
        <dbReference type="EMBL" id="ORY55346.1"/>
    </source>
</evidence>
<gene>
    <name evidence="2" type="ORF">BCR35DRAFT_335641</name>
</gene>
<keyword evidence="3" id="KW-1185">Reference proteome</keyword>
<proteinExistence type="predicted"/>